<dbReference type="AlphaFoldDB" id="A0A914XCT7"/>
<organism evidence="1 2">
    <name type="scientific">Plectus sambesii</name>
    <dbReference type="NCBI Taxonomy" id="2011161"/>
    <lineage>
        <taxon>Eukaryota</taxon>
        <taxon>Metazoa</taxon>
        <taxon>Ecdysozoa</taxon>
        <taxon>Nematoda</taxon>
        <taxon>Chromadorea</taxon>
        <taxon>Plectida</taxon>
        <taxon>Plectina</taxon>
        <taxon>Plectoidea</taxon>
        <taxon>Plectidae</taxon>
        <taxon>Plectus</taxon>
    </lineage>
</organism>
<dbReference type="WBParaSite" id="PSAMB.scaffold7437size7648.g30057.t1">
    <property type="protein sequence ID" value="PSAMB.scaffold7437size7648.g30057.t1"/>
    <property type="gene ID" value="PSAMB.scaffold7437size7648.g30057"/>
</dbReference>
<protein>
    <submittedName>
        <fullName evidence="2">Uncharacterized protein</fullName>
    </submittedName>
</protein>
<name>A0A914XCT7_9BILA</name>
<accession>A0A914XCT7</accession>
<evidence type="ECO:0000313" key="2">
    <source>
        <dbReference type="WBParaSite" id="PSAMB.scaffold7437size7648.g30057.t1"/>
    </source>
</evidence>
<proteinExistence type="predicted"/>
<reference evidence="2" key="1">
    <citation type="submission" date="2022-11" db="UniProtKB">
        <authorList>
            <consortium name="WormBaseParasite"/>
        </authorList>
    </citation>
    <scope>IDENTIFICATION</scope>
</reference>
<evidence type="ECO:0000313" key="1">
    <source>
        <dbReference type="Proteomes" id="UP000887566"/>
    </source>
</evidence>
<dbReference type="Proteomes" id="UP000887566">
    <property type="component" value="Unplaced"/>
</dbReference>
<keyword evidence="1" id="KW-1185">Reference proteome</keyword>
<sequence length="134" mass="15241">MHLFIAHLRESAKRHKTLGLLSEQALESLHAKITSIAQLKQMNLTEPFHGSGGLEKMFIVTKLAAYRGRHKNTFRRCQACDVDLPAPGTVNAPLDIILFHKERYQYFDKKAKKTVWSPKEAEASLHERNDCVAT</sequence>